<keyword evidence="1" id="KW-0812">Transmembrane</keyword>
<feature type="transmembrane region" description="Helical" evidence="1">
    <location>
        <begin position="28"/>
        <end position="48"/>
    </location>
</feature>
<organism evidence="2 3">
    <name type="scientific">Folsomia candida</name>
    <name type="common">Springtail</name>
    <dbReference type="NCBI Taxonomy" id="158441"/>
    <lineage>
        <taxon>Eukaryota</taxon>
        <taxon>Metazoa</taxon>
        <taxon>Ecdysozoa</taxon>
        <taxon>Arthropoda</taxon>
        <taxon>Hexapoda</taxon>
        <taxon>Collembola</taxon>
        <taxon>Entomobryomorpha</taxon>
        <taxon>Isotomoidea</taxon>
        <taxon>Isotomidae</taxon>
        <taxon>Proisotominae</taxon>
        <taxon>Folsomia</taxon>
    </lineage>
</organism>
<keyword evidence="1" id="KW-1133">Transmembrane helix</keyword>
<dbReference type="EMBL" id="LNIX01000016">
    <property type="protein sequence ID" value="OXA45950.1"/>
    <property type="molecule type" value="Genomic_DNA"/>
</dbReference>
<keyword evidence="3" id="KW-1185">Reference proteome</keyword>
<evidence type="ECO:0000313" key="3">
    <source>
        <dbReference type="Proteomes" id="UP000198287"/>
    </source>
</evidence>
<protein>
    <submittedName>
        <fullName evidence="2">Uncharacterized protein</fullName>
    </submittedName>
</protein>
<sequence>MMILDCKDWDDDGDSSFLTRLGIGVFEYYTWLVIISTLSYGLYIPLLYPVEIKLFILEVMKHNETRDLDHSHGHLYLYRILTLLTTYQNNGWCQPSMPIVIVSLLLTLFPGTS</sequence>
<name>A0A226DLE6_FOLCA</name>
<accession>A0A226DLE6</accession>
<dbReference type="AlphaFoldDB" id="A0A226DLE6"/>
<evidence type="ECO:0000313" key="2">
    <source>
        <dbReference type="EMBL" id="OXA45950.1"/>
    </source>
</evidence>
<evidence type="ECO:0000256" key="1">
    <source>
        <dbReference type="SAM" id="Phobius"/>
    </source>
</evidence>
<keyword evidence="1" id="KW-0472">Membrane</keyword>
<gene>
    <name evidence="2" type="ORF">Fcan01_19275</name>
</gene>
<comment type="caution">
    <text evidence="2">The sequence shown here is derived from an EMBL/GenBank/DDBJ whole genome shotgun (WGS) entry which is preliminary data.</text>
</comment>
<reference evidence="2 3" key="1">
    <citation type="submission" date="2015-12" db="EMBL/GenBank/DDBJ databases">
        <title>The genome of Folsomia candida.</title>
        <authorList>
            <person name="Faddeeva A."/>
            <person name="Derks M.F."/>
            <person name="Anvar Y."/>
            <person name="Smit S."/>
            <person name="Van Straalen N."/>
            <person name="Roelofs D."/>
        </authorList>
    </citation>
    <scope>NUCLEOTIDE SEQUENCE [LARGE SCALE GENOMIC DNA]</scope>
    <source>
        <strain evidence="2 3">VU population</strain>
        <tissue evidence="2">Whole body</tissue>
    </source>
</reference>
<proteinExistence type="predicted"/>
<dbReference type="Proteomes" id="UP000198287">
    <property type="component" value="Unassembled WGS sequence"/>
</dbReference>